<dbReference type="GeneID" id="59378465"/>
<keyword evidence="3" id="KW-1185">Reference proteome</keyword>
<evidence type="ECO:0000256" key="1">
    <source>
        <dbReference type="SAM" id="MobiDB-lite"/>
    </source>
</evidence>
<dbReference type="RefSeq" id="XP_036629583.1">
    <property type="nucleotide sequence ID" value="XM_036778155.1"/>
</dbReference>
<dbReference type="OrthoDB" id="3145038at2759"/>
<proteinExistence type="predicted"/>
<dbReference type="AlphaFoldDB" id="A0A8H6ZS14"/>
<evidence type="ECO:0000313" key="2">
    <source>
        <dbReference type="EMBL" id="KAF7426279.1"/>
    </source>
</evidence>
<dbReference type="Proteomes" id="UP000623687">
    <property type="component" value="Unassembled WGS sequence"/>
</dbReference>
<reference evidence="2" key="1">
    <citation type="submission" date="2019-07" db="EMBL/GenBank/DDBJ databases">
        <authorList>
            <person name="Palmer J.M."/>
        </authorList>
    </citation>
    <scope>NUCLEOTIDE SEQUENCE</scope>
    <source>
        <strain evidence="2">PC9</strain>
    </source>
</reference>
<feature type="region of interest" description="Disordered" evidence="1">
    <location>
        <begin position="303"/>
        <end position="325"/>
    </location>
</feature>
<organism evidence="2 3">
    <name type="scientific">Pleurotus ostreatus</name>
    <name type="common">Oyster mushroom</name>
    <name type="synonym">White-rot fungus</name>
    <dbReference type="NCBI Taxonomy" id="5322"/>
    <lineage>
        <taxon>Eukaryota</taxon>
        <taxon>Fungi</taxon>
        <taxon>Dikarya</taxon>
        <taxon>Basidiomycota</taxon>
        <taxon>Agaricomycotina</taxon>
        <taxon>Agaricomycetes</taxon>
        <taxon>Agaricomycetidae</taxon>
        <taxon>Agaricales</taxon>
        <taxon>Pleurotineae</taxon>
        <taxon>Pleurotaceae</taxon>
        <taxon>Pleurotus</taxon>
    </lineage>
</organism>
<protein>
    <submittedName>
        <fullName evidence="2">Uncharacterized protein</fullName>
    </submittedName>
</protein>
<sequence length="417" mass="46347">MSVRQLEHAVTAPTRFLRRLLQDLSAGNIRPVSTRILSPPDLTSSPINDVKLVTGGRLLIATAAGYQELQIWDLGFSPASVISPRPVLVKRTNGRIQKVLAQTTADSLGIMLLVNTRLDMPPQSLLEIYEMYPGSSDPVLHRLASWKFPNDALKRYASTVHICGPHVVAGYLTRTGGGEMLVWNYMDNTATKWDIDYVSHSDEINVYDGHIILTGEDAITVWKMPVLHARIPGVDVHKEQDLPYTSIDHEGLKAVHISHRQPRGLNGLHVDVFDPSDDGLAQLRRYVVLRALGDDTTIIDPRAPSIHPVFQGESPTSEEIQSDEDHYSSAWISDREMVMVRAEHDGYLVHASVIVLTDPLGSPRSKAAHGLIWVGPPEENFDFEEGPKIPRFTFCPVSGRVCVIDGHEIRVMDYLSV</sequence>
<comment type="caution">
    <text evidence="2">The sequence shown here is derived from an EMBL/GenBank/DDBJ whole genome shotgun (WGS) entry which is preliminary data.</text>
</comment>
<accession>A0A8H6ZS14</accession>
<evidence type="ECO:0000313" key="3">
    <source>
        <dbReference type="Proteomes" id="UP000623687"/>
    </source>
</evidence>
<dbReference type="VEuPathDB" id="FungiDB:PC9H_008647"/>
<dbReference type="EMBL" id="JACETU010000006">
    <property type="protein sequence ID" value="KAF7426279.1"/>
    <property type="molecule type" value="Genomic_DNA"/>
</dbReference>
<name>A0A8H6ZS14_PLEOS</name>
<gene>
    <name evidence="2" type="ORF">PC9H_008647</name>
</gene>